<accession>A0A9P9YLK9</accession>
<organism evidence="1 2">
    <name type="scientific">Drosophila gunungcola</name>
    <name type="common">fruit fly</name>
    <dbReference type="NCBI Taxonomy" id="103775"/>
    <lineage>
        <taxon>Eukaryota</taxon>
        <taxon>Metazoa</taxon>
        <taxon>Ecdysozoa</taxon>
        <taxon>Arthropoda</taxon>
        <taxon>Hexapoda</taxon>
        <taxon>Insecta</taxon>
        <taxon>Pterygota</taxon>
        <taxon>Neoptera</taxon>
        <taxon>Endopterygota</taxon>
        <taxon>Diptera</taxon>
        <taxon>Brachycera</taxon>
        <taxon>Muscomorpha</taxon>
        <taxon>Ephydroidea</taxon>
        <taxon>Drosophilidae</taxon>
        <taxon>Drosophila</taxon>
        <taxon>Sophophora</taxon>
    </lineage>
</organism>
<name>A0A9P9YLK9_9MUSC</name>
<evidence type="ECO:0000313" key="2">
    <source>
        <dbReference type="Proteomes" id="UP001059596"/>
    </source>
</evidence>
<dbReference type="Proteomes" id="UP001059596">
    <property type="component" value="Unassembled WGS sequence"/>
</dbReference>
<sequence>MQYAGTNAEFTKADSVIFRSDLYNLTNGRKEANFKRTVKYDSKLLDSKLWTLIVQFLLIVNKQSRESNNLNSFSYLFI</sequence>
<protein>
    <submittedName>
        <fullName evidence="1">Uncharacterized protein</fullName>
    </submittedName>
</protein>
<dbReference type="AlphaFoldDB" id="A0A9P9YLK9"/>
<evidence type="ECO:0000313" key="1">
    <source>
        <dbReference type="EMBL" id="KAI8038759.1"/>
    </source>
</evidence>
<proteinExistence type="predicted"/>
<gene>
    <name evidence="1" type="ORF">M5D96_008667</name>
</gene>
<comment type="caution">
    <text evidence="1">The sequence shown here is derived from an EMBL/GenBank/DDBJ whole genome shotgun (WGS) entry which is preliminary data.</text>
</comment>
<keyword evidence="2" id="KW-1185">Reference proteome</keyword>
<dbReference type="EMBL" id="JAMKOV010000007">
    <property type="protein sequence ID" value="KAI8038759.1"/>
    <property type="molecule type" value="Genomic_DNA"/>
</dbReference>
<reference evidence="1" key="1">
    <citation type="journal article" date="2023" name="Genome Biol. Evol.">
        <title>Long-read-based Genome Assembly of Drosophila gunungcola Reveals Fewer Chemosensory Genes in Flower-breeding Species.</title>
        <authorList>
            <person name="Negi A."/>
            <person name="Liao B.Y."/>
            <person name="Yeh S.D."/>
        </authorList>
    </citation>
    <scope>NUCLEOTIDE SEQUENCE</scope>
    <source>
        <strain evidence="1">Sukarami</strain>
    </source>
</reference>